<name>A0ABS6KDB0_9FIRM</name>
<gene>
    <name evidence="3" type="ORF">KTH90_21135</name>
</gene>
<sequence length="556" mass="62463">MLALLLYVQAVPFTDVEAVEPNQQSELDEETWNPLIAGSVNSKPIALIVDSKEMKLPDEQLYMDQDKNLMLPVTAITNSFNCAVNLYDRNKLVVEKNAVELEFLLNSDIMFRNQNEVPVTTSMVQQDGNYYVSLEQVAEGLNYSYQWNIQDNQALLVNQKPDEPAIPYAYDYREKGRKPAVIDQGKYGTCWAFASLTALSSSILPEENLQFSPDHMSLKNSFCGDQNSGGEYTMAMAYLSAWQGPVLEQDDPYGDGYSPEGLDAVKHVQEVQIIEGKDFQRIKEAVYKYGGVQSSLYTSLTGSASRSMYYNQKNYAYCYIGTEKPNHDIVIIGWDDNYPKENFNTELEGDGAFICQNSWGEEFGDDGVFYVSYYDTNIGMHNVVYTSVEEPDNYDHLYQSDLCGWVGQVGYGSDTAYFANVYQAEGAQRLQAVGFYATGKDTEYEISVVRDFQGPDSLNQREYIQSGYISNAGFYTIPLDAPADLTPGGQFAVVVKIKTPNSIHPIAIEYPADDVTMDVDLSDGEGYISLYGSTWDSLEENYQCNFCLKAYTDNME</sequence>
<dbReference type="CDD" id="cd02619">
    <property type="entry name" value="Peptidase_C1"/>
    <property type="match status" value="1"/>
</dbReference>
<dbReference type="Pfam" id="PF00112">
    <property type="entry name" value="Peptidase_C1"/>
    <property type="match status" value="1"/>
</dbReference>
<evidence type="ECO:0000313" key="3">
    <source>
        <dbReference type="EMBL" id="MBU9728506.1"/>
    </source>
</evidence>
<reference evidence="3 4" key="1">
    <citation type="submission" date="2021-06" db="EMBL/GenBank/DDBJ databases">
        <title>Description of novel taxa of the family Lachnospiraceae.</title>
        <authorList>
            <person name="Chaplin A.V."/>
            <person name="Sokolova S.R."/>
            <person name="Pikina A.P."/>
            <person name="Korzhanova M."/>
            <person name="Belova V."/>
            <person name="Korostin D."/>
            <person name="Efimov B.A."/>
        </authorList>
    </citation>
    <scope>NUCLEOTIDE SEQUENCE [LARGE SCALE GENOMIC DNA]</scope>
    <source>
        <strain evidence="3 4">ASD4241</strain>
    </source>
</reference>
<dbReference type="Pfam" id="PF18560">
    <property type="entry name" value="Lectin_like"/>
    <property type="match status" value="1"/>
</dbReference>
<dbReference type="InterPro" id="IPR040528">
    <property type="entry name" value="Lectin-like"/>
</dbReference>
<comment type="similarity">
    <text evidence="1">Belongs to the peptidase C1 family.</text>
</comment>
<dbReference type="Gene3D" id="3.90.70.10">
    <property type="entry name" value="Cysteine proteinases"/>
    <property type="match status" value="1"/>
</dbReference>
<dbReference type="PROSITE" id="PS00139">
    <property type="entry name" value="THIOL_PROTEASE_CYS"/>
    <property type="match status" value="1"/>
</dbReference>
<dbReference type="SMART" id="SM00645">
    <property type="entry name" value="Pept_C1"/>
    <property type="match status" value="1"/>
</dbReference>
<dbReference type="Pfam" id="PF07833">
    <property type="entry name" value="Cu_amine_oxidN1"/>
    <property type="match status" value="1"/>
</dbReference>
<dbReference type="EMBL" id="JAHQCX010000020">
    <property type="protein sequence ID" value="MBU9728506.1"/>
    <property type="molecule type" value="Genomic_DNA"/>
</dbReference>
<dbReference type="SUPFAM" id="SSF54001">
    <property type="entry name" value="Cysteine proteinases"/>
    <property type="match status" value="1"/>
</dbReference>
<feature type="domain" description="Peptidase C1A papain C-terminal" evidence="2">
    <location>
        <begin position="166"/>
        <end position="388"/>
    </location>
</feature>
<evidence type="ECO:0000259" key="2">
    <source>
        <dbReference type="SMART" id="SM00645"/>
    </source>
</evidence>
<proteinExistence type="inferred from homology"/>
<organism evidence="3 4">
    <name type="scientific">Diplocloster modestus</name>
    <dbReference type="NCBI Taxonomy" id="2850322"/>
    <lineage>
        <taxon>Bacteria</taxon>
        <taxon>Bacillati</taxon>
        <taxon>Bacillota</taxon>
        <taxon>Clostridia</taxon>
        <taxon>Lachnospirales</taxon>
        <taxon>Lachnospiraceae</taxon>
        <taxon>Diplocloster</taxon>
    </lineage>
</organism>
<accession>A0ABS6KDB0</accession>
<dbReference type="Proteomes" id="UP001314681">
    <property type="component" value="Unassembled WGS sequence"/>
</dbReference>
<dbReference type="PANTHER" id="PTHR12411">
    <property type="entry name" value="CYSTEINE PROTEASE FAMILY C1-RELATED"/>
    <property type="match status" value="1"/>
</dbReference>
<dbReference type="InterPro" id="IPR012854">
    <property type="entry name" value="Cu_amine_oxidase-like_N"/>
</dbReference>
<comment type="caution">
    <text evidence="3">The sequence shown here is derived from an EMBL/GenBank/DDBJ whole genome shotgun (WGS) entry which is preliminary data.</text>
</comment>
<dbReference type="SUPFAM" id="SSF55383">
    <property type="entry name" value="Copper amine oxidase, domain N"/>
    <property type="match status" value="1"/>
</dbReference>
<evidence type="ECO:0000313" key="4">
    <source>
        <dbReference type="Proteomes" id="UP001314681"/>
    </source>
</evidence>
<evidence type="ECO:0000256" key="1">
    <source>
        <dbReference type="ARBA" id="ARBA00008455"/>
    </source>
</evidence>
<dbReference type="InterPro" id="IPR038765">
    <property type="entry name" value="Papain-like_cys_pep_sf"/>
</dbReference>
<keyword evidence="4" id="KW-1185">Reference proteome</keyword>
<dbReference type="InterPro" id="IPR013128">
    <property type="entry name" value="Peptidase_C1A"/>
</dbReference>
<dbReference type="InterPro" id="IPR000668">
    <property type="entry name" value="Peptidase_C1A_C"/>
</dbReference>
<protein>
    <submittedName>
        <fullName evidence="3">Cell surface protein</fullName>
    </submittedName>
</protein>
<dbReference type="InterPro" id="IPR036582">
    <property type="entry name" value="Mao_N_sf"/>
</dbReference>
<dbReference type="InterPro" id="IPR000169">
    <property type="entry name" value="Pept_cys_AS"/>
</dbReference>